<keyword evidence="9" id="KW-1185">Reference proteome</keyword>
<evidence type="ECO:0000313" key="9">
    <source>
        <dbReference type="Proteomes" id="UP000290958"/>
    </source>
</evidence>
<evidence type="ECO:0000256" key="5">
    <source>
        <dbReference type="SAM" id="MobiDB-lite"/>
    </source>
</evidence>
<organism evidence="8 9">
    <name type="scientific">Sphingobium fluviale</name>
    <dbReference type="NCBI Taxonomy" id="2506423"/>
    <lineage>
        <taxon>Bacteria</taxon>
        <taxon>Pseudomonadati</taxon>
        <taxon>Pseudomonadota</taxon>
        <taxon>Alphaproteobacteria</taxon>
        <taxon>Sphingomonadales</taxon>
        <taxon>Sphingomonadaceae</taxon>
        <taxon>Sphingobium</taxon>
    </lineage>
</organism>
<gene>
    <name evidence="8" type="ORF">EQG66_10195</name>
</gene>
<dbReference type="AlphaFoldDB" id="A0A4V1N3E7"/>
<sequence>MQLLRTIFWVVVAVALALFTKANWEAATPVVPGRVAVKLWGDAIMETRLPVLILSAFLLGLVPTWAWASAVKWRLRRRLASTERALESVTAPQSPPEPAPALSSAPLSEQP</sequence>
<feature type="region of interest" description="Disordered" evidence="5">
    <location>
        <begin position="86"/>
        <end position="111"/>
    </location>
</feature>
<name>A0A4V1N3E7_9SPHN</name>
<dbReference type="OrthoDB" id="7595841at2"/>
<dbReference type="GO" id="GO:0005886">
    <property type="term" value="C:plasma membrane"/>
    <property type="evidence" value="ECO:0007669"/>
    <property type="project" value="InterPro"/>
</dbReference>
<dbReference type="Proteomes" id="UP000290958">
    <property type="component" value="Unassembled WGS sequence"/>
</dbReference>
<evidence type="ECO:0000256" key="4">
    <source>
        <dbReference type="ARBA" id="ARBA00023136"/>
    </source>
</evidence>
<dbReference type="Pfam" id="PF06305">
    <property type="entry name" value="LapA_dom"/>
    <property type="match status" value="1"/>
</dbReference>
<keyword evidence="2 6" id="KW-0812">Transmembrane</keyword>
<comment type="caution">
    <text evidence="8">The sequence shown here is derived from an EMBL/GenBank/DDBJ whole genome shotgun (WGS) entry which is preliminary data.</text>
</comment>
<keyword evidence="1" id="KW-1003">Cell membrane</keyword>
<dbReference type="EMBL" id="SBKP01000009">
    <property type="protein sequence ID" value="RXR28406.1"/>
    <property type="molecule type" value="Genomic_DNA"/>
</dbReference>
<reference evidence="9" key="1">
    <citation type="submission" date="2019-01" db="EMBL/GenBank/DDBJ databases">
        <title>Cytophagaceae bacterium strain CAR-16.</title>
        <authorList>
            <person name="Chen W.-M."/>
        </authorList>
    </citation>
    <scope>NUCLEOTIDE SEQUENCE [LARGE SCALE GENOMIC DNA]</scope>
    <source>
        <strain evidence="9">CHR27</strain>
    </source>
</reference>
<evidence type="ECO:0000256" key="3">
    <source>
        <dbReference type="ARBA" id="ARBA00022989"/>
    </source>
</evidence>
<protein>
    <submittedName>
        <fullName evidence="8">LapA family protein</fullName>
    </submittedName>
</protein>
<feature type="compositionally biased region" description="Low complexity" evidence="5">
    <location>
        <begin position="100"/>
        <end position="111"/>
    </location>
</feature>
<evidence type="ECO:0000313" key="8">
    <source>
        <dbReference type="EMBL" id="RXR28406.1"/>
    </source>
</evidence>
<evidence type="ECO:0000256" key="1">
    <source>
        <dbReference type="ARBA" id="ARBA00022475"/>
    </source>
</evidence>
<feature type="domain" description="Lipopolysaccharide assembly protein A" evidence="7">
    <location>
        <begin position="34"/>
        <end position="88"/>
    </location>
</feature>
<accession>A0A4V1N3E7</accession>
<feature type="transmembrane region" description="Helical" evidence="6">
    <location>
        <begin position="51"/>
        <end position="68"/>
    </location>
</feature>
<evidence type="ECO:0000259" key="7">
    <source>
        <dbReference type="Pfam" id="PF06305"/>
    </source>
</evidence>
<dbReference type="InterPro" id="IPR010445">
    <property type="entry name" value="LapA_dom"/>
</dbReference>
<evidence type="ECO:0000256" key="6">
    <source>
        <dbReference type="SAM" id="Phobius"/>
    </source>
</evidence>
<evidence type="ECO:0000256" key="2">
    <source>
        <dbReference type="ARBA" id="ARBA00022692"/>
    </source>
</evidence>
<keyword evidence="4 6" id="KW-0472">Membrane</keyword>
<dbReference type="RefSeq" id="WP_129404481.1">
    <property type="nucleotide sequence ID" value="NZ_SBKP01000009.1"/>
</dbReference>
<keyword evidence="3 6" id="KW-1133">Transmembrane helix</keyword>
<proteinExistence type="predicted"/>